<dbReference type="AlphaFoldDB" id="A0A2G8ST64"/>
<organism evidence="1 2">
    <name type="scientific">Ganoderma sinense ZZ0214-1</name>
    <dbReference type="NCBI Taxonomy" id="1077348"/>
    <lineage>
        <taxon>Eukaryota</taxon>
        <taxon>Fungi</taxon>
        <taxon>Dikarya</taxon>
        <taxon>Basidiomycota</taxon>
        <taxon>Agaricomycotina</taxon>
        <taxon>Agaricomycetes</taxon>
        <taxon>Polyporales</taxon>
        <taxon>Polyporaceae</taxon>
        <taxon>Ganoderma</taxon>
    </lineage>
</organism>
<dbReference type="STRING" id="1077348.A0A2G8ST64"/>
<dbReference type="OrthoDB" id="3863715at2759"/>
<comment type="caution">
    <text evidence="1">The sequence shown here is derived from an EMBL/GenBank/DDBJ whole genome shotgun (WGS) entry which is preliminary data.</text>
</comment>
<name>A0A2G8ST64_9APHY</name>
<evidence type="ECO:0000313" key="2">
    <source>
        <dbReference type="Proteomes" id="UP000230002"/>
    </source>
</evidence>
<sequence>MRQPDVVAKTLFVGTGQDGGADEDDFHTFKRKTQEVDKTEKVGEKMRRKAEVKVAAHSGVVKAFGESAPASKKKKVVFF</sequence>
<proteinExistence type="predicted"/>
<keyword evidence="2" id="KW-1185">Reference proteome</keyword>
<protein>
    <submittedName>
        <fullName evidence="1">Uncharacterized protein</fullName>
    </submittedName>
</protein>
<reference evidence="1 2" key="1">
    <citation type="journal article" date="2015" name="Sci. Rep.">
        <title>Chromosome-level genome map provides insights into diverse defense mechanisms in the medicinal fungus Ganoderma sinense.</title>
        <authorList>
            <person name="Zhu Y."/>
            <person name="Xu J."/>
            <person name="Sun C."/>
            <person name="Zhou S."/>
            <person name="Xu H."/>
            <person name="Nelson D.R."/>
            <person name="Qian J."/>
            <person name="Song J."/>
            <person name="Luo H."/>
            <person name="Xiang L."/>
            <person name="Li Y."/>
            <person name="Xu Z."/>
            <person name="Ji A."/>
            <person name="Wang L."/>
            <person name="Lu S."/>
            <person name="Hayward A."/>
            <person name="Sun W."/>
            <person name="Li X."/>
            <person name="Schwartz D.C."/>
            <person name="Wang Y."/>
            <person name="Chen S."/>
        </authorList>
    </citation>
    <scope>NUCLEOTIDE SEQUENCE [LARGE SCALE GENOMIC DNA]</scope>
    <source>
        <strain evidence="1 2">ZZ0214-1</strain>
    </source>
</reference>
<gene>
    <name evidence="1" type="ORF">GSI_00447</name>
</gene>
<evidence type="ECO:0000313" key="1">
    <source>
        <dbReference type="EMBL" id="PIL36758.1"/>
    </source>
</evidence>
<accession>A0A2G8ST64</accession>
<dbReference type="EMBL" id="AYKW01000001">
    <property type="protein sequence ID" value="PIL36758.1"/>
    <property type="molecule type" value="Genomic_DNA"/>
</dbReference>
<dbReference type="Proteomes" id="UP000230002">
    <property type="component" value="Unassembled WGS sequence"/>
</dbReference>